<dbReference type="EMBL" id="SWKU01000016">
    <property type="protein sequence ID" value="KAF2999821.1"/>
    <property type="molecule type" value="Genomic_DNA"/>
</dbReference>
<evidence type="ECO:0000313" key="2">
    <source>
        <dbReference type="EMBL" id="KAF2999821.1"/>
    </source>
</evidence>
<reference evidence="2" key="1">
    <citation type="submission" date="2019-04" db="EMBL/GenBank/DDBJ databases">
        <title>Sequencing of skin fungus with MAO and IRED activity.</title>
        <authorList>
            <person name="Marsaioli A.J."/>
            <person name="Bonatto J.M.C."/>
            <person name="Reis Junior O."/>
        </authorList>
    </citation>
    <scope>NUCLEOTIDE SEQUENCE</scope>
    <source>
        <strain evidence="2">30M1</strain>
    </source>
</reference>
<gene>
    <name evidence="2" type="ORF">E8E13_006808</name>
</gene>
<comment type="caution">
    <text evidence="2">The sequence shown here is derived from an EMBL/GenBank/DDBJ whole genome shotgun (WGS) entry which is preliminary data.</text>
</comment>
<evidence type="ECO:0000256" key="1">
    <source>
        <dbReference type="SAM" id="Phobius"/>
    </source>
</evidence>
<dbReference type="Proteomes" id="UP000801428">
    <property type="component" value="Unassembled WGS sequence"/>
</dbReference>
<dbReference type="AlphaFoldDB" id="A0A9P4TBD4"/>
<proteinExistence type="predicted"/>
<keyword evidence="1" id="KW-0472">Membrane</keyword>
<evidence type="ECO:0000313" key="3">
    <source>
        <dbReference type="Proteomes" id="UP000801428"/>
    </source>
</evidence>
<sequence length="102" mass="11331">MTVRDLAVFSVTVCLMATLYVVFSSNALFSSTESETILILGFLAVLSVVLAVVYSRETIDGETACGLVIDALYIVVRPENHPHIAFREKVDLRLRATTFKYE</sequence>
<accession>A0A9P4TBD4</accession>
<protein>
    <submittedName>
        <fullName evidence="2">Uncharacterized protein</fullName>
    </submittedName>
</protein>
<organism evidence="2 3">
    <name type="scientific">Curvularia kusanoi</name>
    <name type="common">Cochliobolus kusanoi</name>
    <dbReference type="NCBI Taxonomy" id="90978"/>
    <lineage>
        <taxon>Eukaryota</taxon>
        <taxon>Fungi</taxon>
        <taxon>Dikarya</taxon>
        <taxon>Ascomycota</taxon>
        <taxon>Pezizomycotina</taxon>
        <taxon>Dothideomycetes</taxon>
        <taxon>Pleosporomycetidae</taxon>
        <taxon>Pleosporales</taxon>
        <taxon>Pleosporineae</taxon>
        <taxon>Pleosporaceae</taxon>
        <taxon>Curvularia</taxon>
    </lineage>
</organism>
<keyword evidence="1" id="KW-1133">Transmembrane helix</keyword>
<feature type="transmembrane region" description="Helical" evidence="1">
    <location>
        <begin position="36"/>
        <end position="55"/>
    </location>
</feature>
<feature type="transmembrane region" description="Helical" evidence="1">
    <location>
        <begin position="6"/>
        <end position="29"/>
    </location>
</feature>
<keyword evidence="1" id="KW-0812">Transmembrane</keyword>
<name>A0A9P4TBD4_CURKU</name>
<keyword evidence="3" id="KW-1185">Reference proteome</keyword>